<dbReference type="InterPro" id="IPR041457">
    <property type="entry name" value="CxC2_KDZ-assoc"/>
</dbReference>
<accession>A0A9P7FAH7</accession>
<dbReference type="Pfam" id="PF18803">
    <property type="entry name" value="CxC2"/>
    <property type="match status" value="1"/>
</dbReference>
<dbReference type="GeneID" id="64695744"/>
<dbReference type="Proteomes" id="UP000823399">
    <property type="component" value="Unassembled WGS sequence"/>
</dbReference>
<organism evidence="2 3">
    <name type="scientific">Suillus discolor</name>
    <dbReference type="NCBI Taxonomy" id="1912936"/>
    <lineage>
        <taxon>Eukaryota</taxon>
        <taxon>Fungi</taxon>
        <taxon>Dikarya</taxon>
        <taxon>Basidiomycota</taxon>
        <taxon>Agaricomycotina</taxon>
        <taxon>Agaricomycetes</taxon>
        <taxon>Agaricomycetidae</taxon>
        <taxon>Boletales</taxon>
        <taxon>Suillineae</taxon>
        <taxon>Suillaceae</taxon>
        <taxon>Suillus</taxon>
    </lineage>
</organism>
<dbReference type="AlphaFoldDB" id="A0A9P7FAH7"/>
<dbReference type="InterPro" id="IPR040521">
    <property type="entry name" value="KDZ"/>
</dbReference>
<reference evidence="2" key="1">
    <citation type="journal article" date="2020" name="New Phytol.">
        <title>Comparative genomics reveals dynamic genome evolution in host specialist ectomycorrhizal fungi.</title>
        <authorList>
            <person name="Lofgren L.A."/>
            <person name="Nguyen N.H."/>
            <person name="Vilgalys R."/>
            <person name="Ruytinx J."/>
            <person name="Liao H.L."/>
            <person name="Branco S."/>
            <person name="Kuo A."/>
            <person name="LaButti K."/>
            <person name="Lipzen A."/>
            <person name="Andreopoulos W."/>
            <person name="Pangilinan J."/>
            <person name="Riley R."/>
            <person name="Hundley H."/>
            <person name="Na H."/>
            <person name="Barry K."/>
            <person name="Grigoriev I.V."/>
            <person name="Stajich J.E."/>
            <person name="Kennedy P.G."/>
        </authorList>
    </citation>
    <scope>NUCLEOTIDE SEQUENCE</scope>
    <source>
        <strain evidence="2">FC423</strain>
    </source>
</reference>
<evidence type="ECO:0000259" key="1">
    <source>
        <dbReference type="Pfam" id="PF18803"/>
    </source>
</evidence>
<evidence type="ECO:0000313" key="2">
    <source>
        <dbReference type="EMBL" id="KAG2112328.1"/>
    </source>
</evidence>
<feature type="domain" description="CxC2-like cysteine cluster KDZ transposase-associated" evidence="1">
    <location>
        <begin position="122"/>
        <end position="192"/>
    </location>
</feature>
<dbReference type="RefSeq" id="XP_041295259.1">
    <property type="nucleotide sequence ID" value="XM_041433485.1"/>
</dbReference>
<evidence type="ECO:0000313" key="3">
    <source>
        <dbReference type="Proteomes" id="UP000823399"/>
    </source>
</evidence>
<proteinExistence type="predicted"/>
<dbReference type="OrthoDB" id="3235114at2759"/>
<sequence>MRMESQNDYLQQWQLCTEEYLMLLLDRKAPPVGRACVICEQAGVFRRLPFHHISEWNGTYFEESSLTKAGLEFYLGHGGEPCPSDPDILTSDVFDWVETDDQIDPDNIPPETVMTWVFDMKATTIVDKTGIHSLILRYCQCLNSLSPDRQLFQMGMFPASFTHPKTAFTFAGLDNYLLDNLECGTSAMNHFSNVFPHIVPAEHLHMANPNDGVWLMDGQGFMVGKDQYKLHLDQAKDHIERSDCNNHKAVNLANASRHKLEATGIGGCACAQHGCFVPHSMVDFQKGEWQMNMDYALCQALNYNTAGITRALTFYDVDCQYNKNLRSRVAQSPYLEMPVDINITPGIGLWHVHGHQESCFNQWRDNGNIVVAPEYYLTIGLWHVDSSPKGVLGLPDQAITGCADSNEAFEKLNSTADPALVEEWEMQEADAQTACLHDPKSMDIYDVQLQKGKSPVFSKPGLTMLVTALSREQQELHLLSSQTQRKLGRRPTETQILELAHRRDKLQGDIERWVEAGATFFGQGYDHVETSMDVAFIVNHAPSDDSDIELDYDPISRVSSAGYHPETTVIPMPSNVGIQRCEELGANDALQNIRVSLAEKDILLRTTVRPAKSQARSTRAWAQVWSVDRAVRLNLQELGADELLLKYRPLLKEHLKVTTAVADPNARGQRNDTLAWFWSLDVQGDSTSSDWMNEWFTGFE</sequence>
<protein>
    <recommendedName>
        <fullName evidence="1">CxC2-like cysteine cluster KDZ transposase-associated domain-containing protein</fullName>
    </recommendedName>
</protein>
<name>A0A9P7FAH7_9AGAM</name>
<comment type="caution">
    <text evidence="2">The sequence shown here is derived from an EMBL/GenBank/DDBJ whole genome shotgun (WGS) entry which is preliminary data.</text>
</comment>
<dbReference type="Pfam" id="PF18758">
    <property type="entry name" value="KDZ"/>
    <property type="match status" value="1"/>
</dbReference>
<gene>
    <name evidence="2" type="ORF">F5147DRAFT_650963</name>
</gene>
<keyword evidence="3" id="KW-1185">Reference proteome</keyword>
<dbReference type="EMBL" id="JABBWM010000015">
    <property type="protein sequence ID" value="KAG2112328.1"/>
    <property type="molecule type" value="Genomic_DNA"/>
</dbReference>